<evidence type="ECO:0000313" key="2">
    <source>
        <dbReference type="EMBL" id="MBS4212448.1"/>
    </source>
</evidence>
<evidence type="ECO:0000313" key="3">
    <source>
        <dbReference type="Proteomes" id="UP000679749"/>
    </source>
</evidence>
<dbReference type="Pfam" id="PF03167">
    <property type="entry name" value="UDG"/>
    <property type="match status" value="1"/>
</dbReference>
<comment type="caution">
    <text evidence="2">The sequence shown here is derived from an EMBL/GenBank/DDBJ whole genome shotgun (WGS) entry which is preliminary data.</text>
</comment>
<dbReference type="InterPro" id="IPR036895">
    <property type="entry name" value="Uracil-DNA_glycosylase-like_sf"/>
</dbReference>
<sequence length="226" mass="25746">MSCSCIYSISCKTNYNRDYNPTEFFFGYPNSKIWLIGVNPAGPVEQSGNHFVGDKLNHFIHGFSLENDKNKYKQTDYFGRFQKVSMKLFNLFGKENGVAHTDLVKCFSPSWTSDSFKDLDSSIALKNIISNCTNHLKSQLDSKDLEFPKIIICHGRPVADVISKLIPNPVLSDGSSIKYTSYIGSYKKGEENYNVIIINTGMIHRLDDYAKSRLGKEIELYMDQIY</sequence>
<dbReference type="EMBL" id="JAGYPF010000002">
    <property type="protein sequence ID" value="MBS4212448.1"/>
    <property type="molecule type" value="Genomic_DNA"/>
</dbReference>
<dbReference type="Gene3D" id="3.40.470.10">
    <property type="entry name" value="Uracil-DNA glycosylase-like domain"/>
    <property type="match status" value="1"/>
</dbReference>
<dbReference type="InterPro" id="IPR005122">
    <property type="entry name" value="Uracil-DNA_glycosylase-like"/>
</dbReference>
<proteinExistence type="predicted"/>
<name>A0A942U4V6_9BACI</name>
<gene>
    <name evidence="2" type="ORF">KHA99_08330</name>
</gene>
<dbReference type="Proteomes" id="UP000679749">
    <property type="component" value="Unassembled WGS sequence"/>
</dbReference>
<keyword evidence="3" id="KW-1185">Reference proteome</keyword>
<reference evidence="2" key="1">
    <citation type="submission" date="2021-05" db="EMBL/GenBank/DDBJ databases">
        <title>Novel Bacillus species.</title>
        <authorList>
            <person name="Liu G."/>
        </authorList>
    </citation>
    <scope>NUCLEOTIDE SEQUENCE</scope>
    <source>
        <strain evidence="2">FJAT-49825</strain>
    </source>
</reference>
<dbReference type="AlphaFoldDB" id="A0A942U4V6"/>
<dbReference type="RefSeq" id="WP_213117004.1">
    <property type="nucleotide sequence ID" value="NZ_JAGYPF010000002.1"/>
</dbReference>
<dbReference type="SUPFAM" id="SSF52141">
    <property type="entry name" value="Uracil-DNA glycosylase-like"/>
    <property type="match status" value="1"/>
</dbReference>
<protein>
    <recommendedName>
        <fullName evidence="1">Uracil-DNA glycosylase-like domain-containing protein</fullName>
    </recommendedName>
</protein>
<feature type="domain" description="Uracil-DNA glycosylase-like" evidence="1">
    <location>
        <begin position="26"/>
        <end position="165"/>
    </location>
</feature>
<evidence type="ECO:0000259" key="1">
    <source>
        <dbReference type="Pfam" id="PF03167"/>
    </source>
</evidence>
<organism evidence="2 3">
    <name type="scientific">Neobacillus rhizophilus</name>
    <dbReference type="NCBI Taxonomy" id="2833579"/>
    <lineage>
        <taxon>Bacteria</taxon>
        <taxon>Bacillati</taxon>
        <taxon>Bacillota</taxon>
        <taxon>Bacilli</taxon>
        <taxon>Bacillales</taxon>
        <taxon>Bacillaceae</taxon>
        <taxon>Neobacillus</taxon>
    </lineage>
</organism>
<accession>A0A942U4V6</accession>